<gene>
    <name evidence="1" type="ORF">P6N53_17890</name>
</gene>
<dbReference type="AlphaFoldDB" id="A0AAW7ZIY6"/>
<reference evidence="1" key="2">
    <citation type="submission" date="2023-03" db="EMBL/GenBank/DDBJ databases">
        <authorList>
            <person name="Zhang Z."/>
        </authorList>
    </citation>
    <scope>NUCLEOTIDE SEQUENCE</scope>
    <source>
        <strain evidence="1">DSA</strain>
    </source>
</reference>
<dbReference type="RefSeq" id="WP_304545595.1">
    <property type="nucleotide sequence ID" value="NZ_JARPTC010000034.1"/>
</dbReference>
<organism evidence="1 2">
    <name type="scientific">Desulforamulus aquiferis</name>
    <dbReference type="NCBI Taxonomy" id="1397668"/>
    <lineage>
        <taxon>Bacteria</taxon>
        <taxon>Bacillati</taxon>
        <taxon>Bacillota</taxon>
        <taxon>Clostridia</taxon>
        <taxon>Eubacteriales</taxon>
        <taxon>Peptococcaceae</taxon>
        <taxon>Desulforamulus</taxon>
    </lineage>
</organism>
<dbReference type="EMBL" id="JARPTC010000034">
    <property type="protein sequence ID" value="MDO7789086.1"/>
    <property type="molecule type" value="Genomic_DNA"/>
</dbReference>
<protein>
    <submittedName>
        <fullName evidence="1">Uncharacterized protein</fullName>
    </submittedName>
</protein>
<accession>A0AAW7ZIY6</accession>
<dbReference type="Proteomes" id="UP001172911">
    <property type="component" value="Unassembled WGS sequence"/>
</dbReference>
<reference evidence="1" key="1">
    <citation type="journal article" date="2023" name="J. Hazard. Mater.">
        <title>Anaerobic biodegradation of pyrene and benzo[a]pyrene by a new sulfate-reducing Desulforamulus aquiferis strain DSA.</title>
        <authorList>
            <person name="Zhang Z."/>
            <person name="Sun J."/>
            <person name="Gong X."/>
            <person name="Wang C."/>
            <person name="Wang H."/>
        </authorList>
    </citation>
    <scope>NUCLEOTIDE SEQUENCE</scope>
    <source>
        <strain evidence="1">DSA</strain>
    </source>
</reference>
<comment type="caution">
    <text evidence="1">The sequence shown here is derived from an EMBL/GenBank/DDBJ whole genome shotgun (WGS) entry which is preliminary data.</text>
</comment>
<keyword evidence="2" id="KW-1185">Reference proteome</keyword>
<evidence type="ECO:0000313" key="1">
    <source>
        <dbReference type="EMBL" id="MDO7789086.1"/>
    </source>
</evidence>
<evidence type="ECO:0000313" key="2">
    <source>
        <dbReference type="Proteomes" id="UP001172911"/>
    </source>
</evidence>
<name>A0AAW7ZIY6_9FIRM</name>
<sequence length="45" mass="5186">MGNSELILSSIKNIDRLVKSHIKSLSKPMDSWLEERLLESVKSSW</sequence>
<proteinExistence type="predicted"/>